<reference evidence="1" key="1">
    <citation type="submission" date="2021-06" db="EMBL/GenBank/DDBJ databases">
        <authorList>
            <person name="Kallberg Y."/>
            <person name="Tangrot J."/>
            <person name="Rosling A."/>
        </authorList>
    </citation>
    <scope>NUCLEOTIDE SEQUENCE</scope>
    <source>
        <strain evidence="1">IL203A</strain>
    </source>
</reference>
<accession>A0ACA9L9I4</accession>
<keyword evidence="2" id="KW-1185">Reference proteome</keyword>
<organism evidence="1 2">
    <name type="scientific">Dentiscutata heterogama</name>
    <dbReference type="NCBI Taxonomy" id="1316150"/>
    <lineage>
        <taxon>Eukaryota</taxon>
        <taxon>Fungi</taxon>
        <taxon>Fungi incertae sedis</taxon>
        <taxon>Mucoromycota</taxon>
        <taxon>Glomeromycotina</taxon>
        <taxon>Glomeromycetes</taxon>
        <taxon>Diversisporales</taxon>
        <taxon>Gigasporaceae</taxon>
        <taxon>Dentiscutata</taxon>
    </lineage>
</organism>
<evidence type="ECO:0000313" key="1">
    <source>
        <dbReference type="EMBL" id="CAG8518137.1"/>
    </source>
</evidence>
<evidence type="ECO:0000313" key="2">
    <source>
        <dbReference type="Proteomes" id="UP000789702"/>
    </source>
</evidence>
<proteinExistence type="predicted"/>
<gene>
    <name evidence="1" type="ORF">DHETER_LOCUS3781</name>
</gene>
<dbReference type="EMBL" id="CAJVPU010003448">
    <property type="protein sequence ID" value="CAG8518137.1"/>
    <property type="molecule type" value="Genomic_DNA"/>
</dbReference>
<sequence>MKPFKIPSIAKPVETEAENETLNRLKNIKSKVKGNIDRANRLKKMVELKDKVLAEKDREKKKKSFNQEKDQLIRSLRDTIEKISLRVLGLEKFLDSEGQDEEQPKKIFRFNGLSRGFFEFVTKVGEARSKQEEDRYVSQEIVSLKTKLNQPDISSDLKSNNYLEVCSALTALCHLLNKDMIPAVFGLAEESLTHPKDIVRKKAVMVFHRLFHDAPDTMVHLDEKFRQMLTEREPSVLGSILCLFLEFVKADPNKFKDLVPSLISILEQVLDRWLPRSYDYHGVPAPWIQIKIVEIMGLLAQDDEKISSEIGPLIVHTLRKAENGVDAAYAIIFECIRAISRLHPQTLSTLIHKSPNLNPLNVITRFLKSNNHNLKYLGLTCLSEIDPIWWIEGEWWGEEQMNIIVDCLEERDDTLKRKTLDLLYAMVNSQNVVVVMEHMINALRTISTIDEFSLAGDLLDDKTVNSTFLIISKSIESKEKSEEIRQCAVSEAIKVLESDINNTTKNLISWALQILGEFVKSTELQEKVYNRLCELLTQVDYEIQAQVITTLLKCVSKMKYCPDNIIECVAKCCQSSSGDVKQRSREFIILSQDFVLLDKIIKPDDITIDESLSFLDDFIEDALKNGAKPYNRIPITREDTNAATEIRYEAYEKPDMPHFPKKIINLPAYTDARLSATDRDVLSFNDRSNQSSRGVGPPVTPGQLAWFGITQEHLPPENVHESTNLLTDPQEHTNLLTDLQEPNYSDYEEIDSNRQSMISSIPKMKLQPSTQSWSRAGYKPINSTERSIKYNTSNIRSSLRASDKIQSTASVTSKTKMTPEKEKLASALFSGVGTSDPGQ</sequence>
<comment type="caution">
    <text evidence="1">The sequence shown here is derived from an EMBL/GenBank/DDBJ whole genome shotgun (WGS) entry which is preliminary data.</text>
</comment>
<dbReference type="Proteomes" id="UP000789702">
    <property type="component" value="Unassembled WGS sequence"/>
</dbReference>
<name>A0ACA9L9I4_9GLOM</name>
<protein>
    <submittedName>
        <fullName evidence="1">14925_t:CDS:1</fullName>
    </submittedName>
</protein>